<proteinExistence type="predicted"/>
<feature type="region of interest" description="Disordered" evidence="1">
    <location>
        <begin position="71"/>
        <end position="215"/>
    </location>
</feature>
<keyword evidence="2" id="KW-0732">Signal</keyword>
<feature type="signal peptide" evidence="2">
    <location>
        <begin position="1"/>
        <end position="19"/>
    </location>
</feature>
<reference evidence="3" key="1">
    <citation type="submission" date="2020-08" db="EMBL/GenBank/DDBJ databases">
        <title>Spodoptera exigua strain:BAW_Kor-Di-RS1 Genome sequencing and assembly.</title>
        <authorList>
            <person name="Kim J."/>
            <person name="Nam H.Y."/>
            <person name="Kwon M."/>
            <person name="Choi J.H."/>
            <person name="Cho S.R."/>
            <person name="Kim G.-H."/>
        </authorList>
    </citation>
    <scope>NUCLEOTIDE SEQUENCE</scope>
    <source>
        <strain evidence="3">BAW_Kor-Di-RS1</strain>
        <tissue evidence="3">Whole-body</tissue>
    </source>
</reference>
<feature type="compositionally biased region" description="Basic residues" evidence="1">
    <location>
        <begin position="185"/>
        <end position="202"/>
    </location>
</feature>
<dbReference type="AlphaFoldDB" id="A0A835L5C7"/>
<feature type="compositionally biased region" description="Polar residues" evidence="1">
    <location>
        <begin position="140"/>
        <end position="165"/>
    </location>
</feature>
<protein>
    <submittedName>
        <fullName evidence="3">Uncharacterized protein</fullName>
    </submittedName>
</protein>
<gene>
    <name evidence="3" type="ORF">HW555_006393</name>
</gene>
<sequence length="507" mass="60078">MRYFCLILCLSAVQQFSFSLVKSNGHPNKYENRTDQHYIGHGYRGTRKPQSPVRHFQNEKLSHVKDEQFNRERHVKKDGNVKEERHLRDENMKERKHIQNDKEKDRRQVKYAKGKDSTLQNSTRNHLKEMRHFQSGIRGNLNNDKSKFATSEKNSKTFGNQTSIKQHSKRMRSATEKRSHGNNTLHKRKHKESRHHKTKHDKSKPDFRAHDSDSTEELWPEEWDNDWMQKKLEALNSTQARGDVINMAGARPWAFPCGDPNQHDLPWGTCMRAVECDAEYRIYRGDSFCGRTSLVCCALMLSNYDFNNGIDISFGGTSFSSSDEDFVKANDSKEIKKRFIKKTRAKRKQERAIRKMRMQRSIRSIIQEIKTILKHAYNNRTLERKNKVDRIREYIKRMKKQYRQERMNLIKLHHEEQTVLDEKFQSKLNQVRGMNEAFMTNDTFMDIIVNGTVNKSKLMSLLRDHPQLRPYFKTRRSGSGEPNPKLDFMDANSENREYDVEYGVLYY</sequence>
<feature type="chain" id="PRO_5032347278" evidence="2">
    <location>
        <begin position="20"/>
        <end position="507"/>
    </location>
</feature>
<accession>A0A835L5C7</accession>
<keyword evidence="4" id="KW-1185">Reference proteome</keyword>
<evidence type="ECO:0000256" key="1">
    <source>
        <dbReference type="SAM" id="MobiDB-lite"/>
    </source>
</evidence>
<dbReference type="EMBL" id="JACKWZ010000095">
    <property type="protein sequence ID" value="KAF9416141.1"/>
    <property type="molecule type" value="Genomic_DNA"/>
</dbReference>
<evidence type="ECO:0000313" key="3">
    <source>
        <dbReference type="EMBL" id="KAF9416141.1"/>
    </source>
</evidence>
<feature type="compositionally biased region" description="Basic and acidic residues" evidence="1">
    <location>
        <begin position="203"/>
        <end position="213"/>
    </location>
</feature>
<comment type="caution">
    <text evidence="3">The sequence shown here is derived from an EMBL/GenBank/DDBJ whole genome shotgun (WGS) entry which is preliminary data.</text>
</comment>
<dbReference type="Proteomes" id="UP000648187">
    <property type="component" value="Unassembled WGS sequence"/>
</dbReference>
<name>A0A835L5C7_SPOEX</name>
<feature type="compositionally biased region" description="Basic and acidic residues" evidence="1">
    <location>
        <begin position="71"/>
        <end position="116"/>
    </location>
</feature>
<evidence type="ECO:0000256" key="2">
    <source>
        <dbReference type="SAM" id="SignalP"/>
    </source>
</evidence>
<evidence type="ECO:0000313" key="4">
    <source>
        <dbReference type="Proteomes" id="UP000648187"/>
    </source>
</evidence>
<organism evidence="3 4">
    <name type="scientific">Spodoptera exigua</name>
    <name type="common">Beet armyworm</name>
    <name type="synonym">Noctua fulgens</name>
    <dbReference type="NCBI Taxonomy" id="7107"/>
    <lineage>
        <taxon>Eukaryota</taxon>
        <taxon>Metazoa</taxon>
        <taxon>Ecdysozoa</taxon>
        <taxon>Arthropoda</taxon>
        <taxon>Hexapoda</taxon>
        <taxon>Insecta</taxon>
        <taxon>Pterygota</taxon>
        <taxon>Neoptera</taxon>
        <taxon>Endopterygota</taxon>
        <taxon>Lepidoptera</taxon>
        <taxon>Glossata</taxon>
        <taxon>Ditrysia</taxon>
        <taxon>Noctuoidea</taxon>
        <taxon>Noctuidae</taxon>
        <taxon>Amphipyrinae</taxon>
        <taxon>Spodoptera</taxon>
    </lineage>
</organism>